<dbReference type="PANTHER" id="PTHR11955">
    <property type="entry name" value="FATTY ACID BINDING PROTEIN"/>
    <property type="match status" value="1"/>
</dbReference>
<dbReference type="InterPro" id="IPR000566">
    <property type="entry name" value="Lipocln_cytosolic_FA-bd_dom"/>
</dbReference>
<accession>L8Y884</accession>
<comment type="similarity">
    <text evidence="1 3">Belongs to the calycin superfamily. Fatty-acid binding protein (FABP) family.</text>
</comment>
<dbReference type="STRING" id="246437.L8Y884"/>
<evidence type="ECO:0000256" key="1">
    <source>
        <dbReference type="ARBA" id="ARBA00008390"/>
    </source>
</evidence>
<feature type="domain" description="Cytosolic fatty-acid binding proteins" evidence="4">
    <location>
        <begin position="7"/>
        <end position="24"/>
    </location>
</feature>
<gene>
    <name evidence="5" type="ORF">TREES_T100009520</name>
</gene>
<dbReference type="FunFam" id="2.40.128.20:FF:000001">
    <property type="entry name" value="Fatty acid-binding protein, adipocyte"/>
    <property type="match status" value="1"/>
</dbReference>
<dbReference type="AlphaFoldDB" id="L8Y884"/>
<keyword evidence="6" id="KW-1185">Reference proteome</keyword>
<dbReference type="GO" id="GO:0008289">
    <property type="term" value="F:lipid binding"/>
    <property type="evidence" value="ECO:0007669"/>
    <property type="project" value="InterPro"/>
</dbReference>
<dbReference type="Gene3D" id="2.40.128.20">
    <property type="match status" value="1"/>
</dbReference>
<dbReference type="InterPro" id="IPR031259">
    <property type="entry name" value="ILBP"/>
</dbReference>
<dbReference type="SUPFAM" id="SSF50814">
    <property type="entry name" value="Lipocalins"/>
    <property type="match status" value="1"/>
</dbReference>
<dbReference type="InterPro" id="IPR012674">
    <property type="entry name" value="Calycin"/>
</dbReference>
<dbReference type="PROSITE" id="PS00214">
    <property type="entry name" value="FABP"/>
    <property type="match status" value="1"/>
</dbReference>
<evidence type="ECO:0000256" key="2">
    <source>
        <dbReference type="ARBA" id="ARBA00022448"/>
    </source>
</evidence>
<evidence type="ECO:0000259" key="4">
    <source>
        <dbReference type="PROSITE" id="PS00214"/>
    </source>
</evidence>
<organism evidence="5 6">
    <name type="scientific">Tupaia chinensis</name>
    <name type="common">Chinese tree shrew</name>
    <name type="synonym">Tupaia belangeri chinensis</name>
    <dbReference type="NCBI Taxonomy" id="246437"/>
    <lineage>
        <taxon>Eukaryota</taxon>
        <taxon>Metazoa</taxon>
        <taxon>Chordata</taxon>
        <taxon>Craniata</taxon>
        <taxon>Vertebrata</taxon>
        <taxon>Euteleostomi</taxon>
        <taxon>Mammalia</taxon>
        <taxon>Eutheria</taxon>
        <taxon>Euarchontoglires</taxon>
        <taxon>Scandentia</taxon>
        <taxon>Tupaiidae</taxon>
        <taxon>Tupaia</taxon>
    </lineage>
</organism>
<keyword evidence="2 3" id="KW-0813">Transport</keyword>
<name>L8Y884_TUPCH</name>
<dbReference type="Pfam" id="PF00061">
    <property type="entry name" value="Lipocalin"/>
    <property type="match status" value="1"/>
</dbReference>
<proteinExistence type="inferred from homology"/>
<dbReference type="eggNOG" id="KOG4015">
    <property type="taxonomic scope" value="Eukaryota"/>
</dbReference>
<dbReference type="Proteomes" id="UP000011518">
    <property type="component" value="Unassembled WGS sequence"/>
</dbReference>
<dbReference type="FunCoup" id="L8Y884">
    <property type="interactions" value="104"/>
</dbReference>
<protein>
    <submittedName>
        <fullName evidence="5">Fatty acid-binding protein, adipocyte</fullName>
    </submittedName>
</protein>
<dbReference type="EMBL" id="KB367248">
    <property type="protein sequence ID" value="ELV10551.1"/>
    <property type="molecule type" value="Genomic_DNA"/>
</dbReference>
<evidence type="ECO:0000313" key="6">
    <source>
        <dbReference type="Proteomes" id="UP000011518"/>
    </source>
</evidence>
<dbReference type="InParanoid" id="L8Y884"/>
<dbReference type="PRINTS" id="PR00178">
    <property type="entry name" value="FATTYACIDBP"/>
</dbReference>
<sequence>MCDAFVGTWKLVSSENFDDYMKEVGVGFATRKVAGMAKPNMIISVNGDIITIKSESTFKNTEISFKLGQEFDEVTADDRKVKSIITLDGGALVQVQKWDGKSTTIKRKREDDKLVVWAYRVLKWSTGLAFESKSGEDIGTRMVTQMGDPRFVRTSQHTQPCMPTIVQRAYIPRDSKASSSDLLST</sequence>
<reference evidence="6" key="1">
    <citation type="submission" date="2012-07" db="EMBL/GenBank/DDBJ databases">
        <title>Genome of the Chinese tree shrew, a rising model animal genetically related to primates.</title>
        <authorList>
            <person name="Zhang G."/>
            <person name="Fan Y."/>
            <person name="Yao Y."/>
            <person name="Huang Z."/>
        </authorList>
    </citation>
    <scope>NUCLEOTIDE SEQUENCE [LARGE SCALE GENOMIC DNA]</scope>
</reference>
<reference evidence="6" key="2">
    <citation type="journal article" date="2013" name="Nat. Commun.">
        <title>Genome of the Chinese tree shrew.</title>
        <authorList>
            <person name="Fan Y."/>
            <person name="Huang Z.Y."/>
            <person name="Cao C.C."/>
            <person name="Chen C.S."/>
            <person name="Chen Y.X."/>
            <person name="Fan D.D."/>
            <person name="He J."/>
            <person name="Hou H.L."/>
            <person name="Hu L."/>
            <person name="Hu X.T."/>
            <person name="Jiang X.T."/>
            <person name="Lai R."/>
            <person name="Lang Y.S."/>
            <person name="Liang B."/>
            <person name="Liao S.G."/>
            <person name="Mu D."/>
            <person name="Ma Y.Y."/>
            <person name="Niu Y.Y."/>
            <person name="Sun X.Q."/>
            <person name="Xia J.Q."/>
            <person name="Xiao J."/>
            <person name="Xiong Z.Q."/>
            <person name="Xu L."/>
            <person name="Yang L."/>
            <person name="Zhang Y."/>
            <person name="Zhao W."/>
            <person name="Zhao X.D."/>
            <person name="Zheng Y.T."/>
            <person name="Zhou J.M."/>
            <person name="Zhu Y.B."/>
            <person name="Zhang G.J."/>
            <person name="Wang J."/>
            <person name="Yao Y.G."/>
        </authorList>
    </citation>
    <scope>NUCLEOTIDE SEQUENCE [LARGE SCALE GENOMIC DNA]</scope>
</reference>
<dbReference type="InterPro" id="IPR000463">
    <property type="entry name" value="Fatty_acid-bd"/>
</dbReference>
<evidence type="ECO:0000313" key="5">
    <source>
        <dbReference type="EMBL" id="ELV10551.1"/>
    </source>
</evidence>
<evidence type="ECO:0000256" key="3">
    <source>
        <dbReference type="RuleBase" id="RU003696"/>
    </source>
</evidence>